<keyword evidence="2" id="KW-1185">Reference proteome</keyword>
<dbReference type="GeneID" id="63840130"/>
<dbReference type="AlphaFoldDB" id="A0A9P5CWZ8"/>
<dbReference type="GO" id="GO:0016747">
    <property type="term" value="F:acyltransferase activity, transferring groups other than amino-acyl groups"/>
    <property type="evidence" value="ECO:0007669"/>
    <property type="project" value="InterPro"/>
</dbReference>
<comment type="caution">
    <text evidence="1">The sequence shown here is derived from an EMBL/GenBank/DDBJ whole genome shotgun (WGS) entry which is preliminary data.</text>
</comment>
<dbReference type="PANTHER" id="PTHR32268:SF15">
    <property type="entry name" value="HOMOSERINE ACETYLTRANSFERASE FAMILY PROTEIN (AFU_ORTHOLOGUE AFUA_1G15350)"/>
    <property type="match status" value="1"/>
</dbReference>
<dbReference type="Gene3D" id="3.40.50.1820">
    <property type="entry name" value="alpha/beta hydrolase"/>
    <property type="match status" value="1"/>
</dbReference>
<evidence type="ECO:0000313" key="2">
    <source>
        <dbReference type="Proteomes" id="UP000803844"/>
    </source>
</evidence>
<dbReference type="PANTHER" id="PTHR32268">
    <property type="entry name" value="HOMOSERINE O-ACETYLTRANSFERASE"/>
    <property type="match status" value="1"/>
</dbReference>
<organism evidence="1 2">
    <name type="scientific">Cryphonectria parasitica (strain ATCC 38755 / EP155)</name>
    <dbReference type="NCBI Taxonomy" id="660469"/>
    <lineage>
        <taxon>Eukaryota</taxon>
        <taxon>Fungi</taxon>
        <taxon>Dikarya</taxon>
        <taxon>Ascomycota</taxon>
        <taxon>Pezizomycotina</taxon>
        <taxon>Sordariomycetes</taxon>
        <taxon>Sordariomycetidae</taxon>
        <taxon>Diaporthales</taxon>
        <taxon>Cryphonectriaceae</taxon>
        <taxon>Cryphonectria-Endothia species complex</taxon>
        <taxon>Cryphonectria</taxon>
    </lineage>
</organism>
<proteinExistence type="predicted"/>
<dbReference type="InterPro" id="IPR008220">
    <property type="entry name" value="HAT_MetX-like"/>
</dbReference>
<accession>A0A9P5CWZ8</accession>
<dbReference type="OrthoDB" id="9972683at2759"/>
<sequence>MGGQQAFHMAVLYPDFVERAVVLCSSARTSSHNWSILHGLETALVSSVDWHDGQYTQTAVKGTTAFWRIFSTWALSSAWFRERRWEGMGYKTLQEYLEEMWSGGQDAHDLLCQLHTWQKGDVSLYGPEKGDLAGALAGIKAKVLVMPGRTDSLFPPQDSEEEVKHLKHGELSVIESVWGHAAGGGDGGNEDTQFIAGEIARWLTK</sequence>
<reference evidence="1" key="1">
    <citation type="journal article" date="2020" name="Phytopathology">
        <title>Genome sequence of the chestnut blight fungus Cryphonectria parasitica EP155: A fundamental resource for an archetypical invasive plant pathogen.</title>
        <authorList>
            <person name="Crouch J.A."/>
            <person name="Dawe A."/>
            <person name="Aerts A."/>
            <person name="Barry K."/>
            <person name="Churchill A.C.L."/>
            <person name="Grimwood J."/>
            <person name="Hillman B."/>
            <person name="Milgroom M.G."/>
            <person name="Pangilinan J."/>
            <person name="Smith M."/>
            <person name="Salamov A."/>
            <person name="Schmutz J."/>
            <person name="Yadav J."/>
            <person name="Grigoriev I.V."/>
            <person name="Nuss D."/>
        </authorList>
    </citation>
    <scope>NUCLEOTIDE SEQUENCE</scope>
    <source>
        <strain evidence="1">EP155</strain>
    </source>
</reference>
<protein>
    <submittedName>
        <fullName evidence="1">Alpha/beta-hydrolase</fullName>
    </submittedName>
</protein>
<dbReference type="Proteomes" id="UP000803844">
    <property type="component" value="Unassembled WGS sequence"/>
</dbReference>
<evidence type="ECO:0000313" key="1">
    <source>
        <dbReference type="EMBL" id="KAF3771365.1"/>
    </source>
</evidence>
<dbReference type="SUPFAM" id="SSF53474">
    <property type="entry name" value="alpha/beta-Hydrolases"/>
    <property type="match status" value="1"/>
</dbReference>
<dbReference type="InterPro" id="IPR029058">
    <property type="entry name" value="AB_hydrolase_fold"/>
</dbReference>
<name>A0A9P5CWZ8_CRYP1</name>
<gene>
    <name evidence="1" type="ORF">M406DRAFT_354832</name>
</gene>
<dbReference type="EMBL" id="MU032344">
    <property type="protein sequence ID" value="KAF3771365.1"/>
    <property type="molecule type" value="Genomic_DNA"/>
</dbReference>
<dbReference type="RefSeq" id="XP_040782326.1">
    <property type="nucleotide sequence ID" value="XM_040923001.1"/>
</dbReference>